<name>A0A7S2Q4S8_9STRA</name>
<evidence type="ECO:0000256" key="1">
    <source>
        <dbReference type="ARBA" id="ARBA00022723"/>
    </source>
</evidence>
<dbReference type="EMBL" id="HBGZ01033473">
    <property type="protein sequence ID" value="CAD9632571.1"/>
    <property type="molecule type" value="Transcribed_RNA"/>
</dbReference>
<organism evidence="7">
    <name type="scientific">Skeletonema marinoi</name>
    <dbReference type="NCBI Taxonomy" id="267567"/>
    <lineage>
        <taxon>Eukaryota</taxon>
        <taxon>Sar</taxon>
        <taxon>Stramenopiles</taxon>
        <taxon>Ochrophyta</taxon>
        <taxon>Bacillariophyta</taxon>
        <taxon>Coscinodiscophyceae</taxon>
        <taxon>Thalassiosirophycidae</taxon>
        <taxon>Thalassiosirales</taxon>
        <taxon>Skeletonemataceae</taxon>
        <taxon>Skeletonema</taxon>
        <taxon>Skeletonema marinoi-dohrnii complex</taxon>
    </lineage>
</organism>
<reference evidence="7" key="1">
    <citation type="submission" date="2021-01" db="EMBL/GenBank/DDBJ databases">
        <authorList>
            <person name="Corre E."/>
            <person name="Pelletier E."/>
            <person name="Niang G."/>
            <person name="Scheremetjew M."/>
            <person name="Finn R."/>
            <person name="Kale V."/>
            <person name="Holt S."/>
            <person name="Cochrane G."/>
            <person name="Meng A."/>
            <person name="Brown T."/>
            <person name="Cohen L."/>
        </authorList>
    </citation>
    <scope>NUCLEOTIDE SEQUENCE</scope>
    <source>
        <strain evidence="7">SM1012Den-03</strain>
    </source>
</reference>
<evidence type="ECO:0000256" key="4">
    <source>
        <dbReference type="PROSITE-ProRule" id="PRU00134"/>
    </source>
</evidence>
<evidence type="ECO:0000256" key="3">
    <source>
        <dbReference type="ARBA" id="ARBA00022833"/>
    </source>
</evidence>
<evidence type="ECO:0000256" key="2">
    <source>
        <dbReference type="ARBA" id="ARBA00022771"/>
    </source>
</evidence>
<gene>
    <name evidence="7" type="ORF">SMAR0320_LOCUS23985</name>
</gene>
<evidence type="ECO:0000259" key="6">
    <source>
        <dbReference type="PROSITE" id="PS50865"/>
    </source>
</evidence>
<proteinExistence type="predicted"/>
<dbReference type="SUPFAM" id="SSF144232">
    <property type="entry name" value="HIT/MYND zinc finger-like"/>
    <property type="match status" value="1"/>
</dbReference>
<evidence type="ECO:0000256" key="5">
    <source>
        <dbReference type="SAM" id="MobiDB-lite"/>
    </source>
</evidence>
<evidence type="ECO:0000313" key="7">
    <source>
        <dbReference type="EMBL" id="CAD9632571.1"/>
    </source>
</evidence>
<keyword evidence="3" id="KW-0862">Zinc</keyword>
<keyword evidence="2 4" id="KW-0863">Zinc-finger</keyword>
<dbReference type="PROSITE" id="PS50865">
    <property type="entry name" value="ZF_MYND_2"/>
    <property type="match status" value="1"/>
</dbReference>
<keyword evidence="1" id="KW-0479">Metal-binding</keyword>
<dbReference type="GO" id="GO:0008270">
    <property type="term" value="F:zinc ion binding"/>
    <property type="evidence" value="ECO:0007669"/>
    <property type="project" value="UniProtKB-KW"/>
</dbReference>
<feature type="domain" description="MYND-type" evidence="6">
    <location>
        <begin position="238"/>
        <end position="281"/>
    </location>
</feature>
<accession>A0A7S2Q4S8</accession>
<feature type="compositionally biased region" description="Basic residues" evidence="5">
    <location>
        <begin position="1"/>
        <end position="16"/>
    </location>
</feature>
<dbReference type="InterPro" id="IPR002893">
    <property type="entry name" value="Znf_MYND"/>
</dbReference>
<protein>
    <recommendedName>
        <fullName evidence="6">MYND-type domain-containing protein</fullName>
    </recommendedName>
</protein>
<dbReference type="AlphaFoldDB" id="A0A7S2Q4S8"/>
<dbReference type="Pfam" id="PF01753">
    <property type="entry name" value="zf-MYND"/>
    <property type="match status" value="1"/>
</dbReference>
<sequence>MPSRKKAKGKARKAAKAKKEEDSVVAVATAQADRNAQHPLDQFPNLLQLPLEIDLSIQRYHDGECCFHGYIPPAEEDVCHQFICDFVSKFNATMQYCAEIDLGLPGIDTALYGNFPRSFFMAFCDDTEKYKEYIRKDSEKIKLLITHFLARGTQAILNGNINGGRACAAVACFFDDLIAAVVMASHEHKPAHSTKIQELYMADIHTLVKYLKNLIPCKCLDVKYKEVKSTTKMGICNNHYCSKPNRRVERSAMVYCARCRNANYCSRECQVADWPCHKDSCGKDMADILNEMKLTP</sequence>
<feature type="region of interest" description="Disordered" evidence="5">
    <location>
        <begin position="1"/>
        <end position="22"/>
    </location>
</feature>
<dbReference type="Gene3D" id="6.10.140.2220">
    <property type="match status" value="1"/>
</dbReference>